<gene>
    <name evidence="1" type="ORF">AJ80_04042</name>
</gene>
<accession>A0A2B7YDY0</accession>
<dbReference type="AlphaFoldDB" id="A0A2B7YDY0"/>
<evidence type="ECO:0000313" key="2">
    <source>
        <dbReference type="Proteomes" id="UP000224634"/>
    </source>
</evidence>
<dbReference type="Proteomes" id="UP000224634">
    <property type="component" value="Unassembled WGS sequence"/>
</dbReference>
<name>A0A2B7YDY0_POLH7</name>
<organism evidence="1 2">
    <name type="scientific">Polytolypa hystricis (strain UAMH7299)</name>
    <dbReference type="NCBI Taxonomy" id="1447883"/>
    <lineage>
        <taxon>Eukaryota</taxon>
        <taxon>Fungi</taxon>
        <taxon>Dikarya</taxon>
        <taxon>Ascomycota</taxon>
        <taxon>Pezizomycotina</taxon>
        <taxon>Eurotiomycetes</taxon>
        <taxon>Eurotiomycetidae</taxon>
        <taxon>Onygenales</taxon>
        <taxon>Onygenales incertae sedis</taxon>
        <taxon>Polytolypa</taxon>
    </lineage>
</organism>
<protein>
    <submittedName>
        <fullName evidence="1">Uncharacterized protein</fullName>
    </submittedName>
</protein>
<evidence type="ECO:0000313" key="1">
    <source>
        <dbReference type="EMBL" id="PGH19289.1"/>
    </source>
</evidence>
<sequence length="131" mass="14145">MPLPPVPSAEAITELSDHARDRLDEVSRYARSIHVTHRVSESRRGSQGECRLAFSGPDRHPAAKFVRSRVLVAANHWGLLCVASFHGPCHADRAGMGAVATFFGWLQSKKARGGCVSSEIDAAREGPLVTS</sequence>
<proteinExistence type="predicted"/>
<reference evidence="1 2" key="1">
    <citation type="submission" date="2017-10" db="EMBL/GenBank/DDBJ databases">
        <title>Comparative genomics in systemic dimorphic fungi from Ajellomycetaceae.</title>
        <authorList>
            <person name="Munoz J.F."/>
            <person name="Mcewen J.G."/>
            <person name="Clay O.K."/>
            <person name="Cuomo C.A."/>
        </authorList>
    </citation>
    <scope>NUCLEOTIDE SEQUENCE [LARGE SCALE GENOMIC DNA]</scope>
    <source>
        <strain evidence="1 2">UAMH7299</strain>
    </source>
</reference>
<dbReference type="EMBL" id="PDNA01000049">
    <property type="protein sequence ID" value="PGH19289.1"/>
    <property type="molecule type" value="Genomic_DNA"/>
</dbReference>
<keyword evidence="2" id="KW-1185">Reference proteome</keyword>
<comment type="caution">
    <text evidence="1">The sequence shown here is derived from an EMBL/GenBank/DDBJ whole genome shotgun (WGS) entry which is preliminary data.</text>
</comment>